<evidence type="ECO:0000313" key="3">
    <source>
        <dbReference type="Proteomes" id="UP000538292"/>
    </source>
</evidence>
<dbReference type="PANTHER" id="PTHR48413">
    <property type="match status" value="1"/>
</dbReference>
<evidence type="ECO:0000313" key="2">
    <source>
        <dbReference type="EMBL" id="MBA4600895.1"/>
    </source>
</evidence>
<protein>
    <submittedName>
        <fullName evidence="2">Phosphosulfolactate synthase</fullName>
    </submittedName>
</protein>
<evidence type="ECO:0000256" key="1">
    <source>
        <dbReference type="ARBA" id="ARBA00010424"/>
    </source>
</evidence>
<proteinExistence type="inferred from homology"/>
<dbReference type="InterPro" id="IPR036112">
    <property type="entry name" value="ComA_synth_sf"/>
</dbReference>
<comment type="similarity">
    <text evidence="1">Belongs to the phosphosulfolactate synthase family.</text>
</comment>
<dbReference type="SUPFAM" id="SSF102110">
    <property type="entry name" value="(2r)-phospho-3-sulfolactate synthase ComA"/>
    <property type="match status" value="1"/>
</dbReference>
<dbReference type="InterPro" id="IPR013785">
    <property type="entry name" value="Aldolase_TIM"/>
</dbReference>
<dbReference type="Gene3D" id="3.20.20.70">
    <property type="entry name" value="Aldolase class I"/>
    <property type="match status" value="1"/>
</dbReference>
<dbReference type="AlphaFoldDB" id="A0A7W1XPZ1"/>
<organism evidence="2 3">
    <name type="scientific">Thermoactinomyces mirandus</name>
    <dbReference type="NCBI Taxonomy" id="2756294"/>
    <lineage>
        <taxon>Bacteria</taxon>
        <taxon>Bacillati</taxon>
        <taxon>Bacillota</taxon>
        <taxon>Bacilli</taxon>
        <taxon>Bacillales</taxon>
        <taxon>Thermoactinomycetaceae</taxon>
        <taxon>Thermoactinomyces</taxon>
    </lineage>
</organism>
<keyword evidence="3" id="KW-1185">Reference proteome</keyword>
<dbReference type="RefSeq" id="WP_181736825.1">
    <property type="nucleotide sequence ID" value="NZ_JACEOL010000002.1"/>
</dbReference>
<name>A0A7W1XPZ1_9BACL</name>
<dbReference type="InterPro" id="IPR003830">
    <property type="entry name" value="ComA_synth"/>
</dbReference>
<sequence>MSSIHDLWKETLVNPDFRSTKPRSNGCTMVLDKGLGLGTFHDLLQIAGEYIDFIKLGFGTAGITPQKLLQEKIALANQYQVGIYPGGTFLEIAYAKKMHHHYLETISSLGIKWLEISDGMIELSLSERSSLIRQAQEIGFDIITEIGKKSAGSALDIESFLRIYEHDRSHGATFIIVEGRESGKNIGIYDEKGHICIPRLKAIFHQTDPDAIIWEAPQTSQQIEFLKQIGPKVNLGNISPPEVLSLECLRRGLRADTFSLTSFTK</sequence>
<gene>
    <name evidence="2" type="ORF">H2C83_00855</name>
</gene>
<dbReference type="PANTHER" id="PTHR48413:SF1">
    <property type="entry name" value="PROTEIN HEAT-STRESS-ASSOCIATED 32"/>
    <property type="match status" value="1"/>
</dbReference>
<comment type="caution">
    <text evidence="2">The sequence shown here is derived from an EMBL/GenBank/DDBJ whole genome shotgun (WGS) entry which is preliminary data.</text>
</comment>
<accession>A0A7W1XPZ1</accession>
<dbReference type="Pfam" id="PF02679">
    <property type="entry name" value="ComA"/>
    <property type="match status" value="1"/>
</dbReference>
<reference evidence="2 3" key="1">
    <citation type="submission" date="2020-07" db="EMBL/GenBank/DDBJ databases">
        <title>Thermoactinomyces phylogeny.</title>
        <authorList>
            <person name="Dunlap C."/>
        </authorList>
    </citation>
    <scope>NUCLEOTIDE SEQUENCE [LARGE SCALE GENOMIC DNA]</scope>
    <source>
        <strain evidence="2 3">AMNI-1</strain>
    </source>
</reference>
<dbReference type="Proteomes" id="UP000538292">
    <property type="component" value="Unassembled WGS sequence"/>
</dbReference>
<dbReference type="EMBL" id="JACEOL010000002">
    <property type="protein sequence ID" value="MBA4600895.1"/>
    <property type="molecule type" value="Genomic_DNA"/>
</dbReference>